<dbReference type="GO" id="GO:0016787">
    <property type="term" value="F:hydrolase activity"/>
    <property type="evidence" value="ECO:0007669"/>
    <property type="project" value="UniProtKB-KW"/>
</dbReference>
<dbReference type="PANTHER" id="PTHR43736:SF1">
    <property type="entry name" value="DIHYDRONEOPTERIN TRIPHOSPHATE DIPHOSPHATASE"/>
    <property type="match status" value="1"/>
</dbReference>
<dbReference type="EMBL" id="CP000250">
    <property type="protein sequence ID" value="ABD08819.1"/>
    <property type="molecule type" value="Genomic_DNA"/>
</dbReference>
<evidence type="ECO:0000256" key="2">
    <source>
        <dbReference type="ARBA" id="ARBA00022801"/>
    </source>
</evidence>
<evidence type="ECO:0000256" key="1">
    <source>
        <dbReference type="ARBA" id="ARBA00001946"/>
    </source>
</evidence>
<keyword evidence="2 3" id="KW-0378">Hydrolase</keyword>
<organism evidence="5 6">
    <name type="scientific">Rhodopseudomonas palustris (strain HaA2)</name>
    <dbReference type="NCBI Taxonomy" id="316058"/>
    <lineage>
        <taxon>Bacteria</taxon>
        <taxon>Pseudomonadati</taxon>
        <taxon>Pseudomonadota</taxon>
        <taxon>Alphaproteobacteria</taxon>
        <taxon>Hyphomicrobiales</taxon>
        <taxon>Nitrobacteraceae</taxon>
        <taxon>Rhodopseudomonas</taxon>
    </lineage>
</organism>
<dbReference type="PRINTS" id="PR00502">
    <property type="entry name" value="NUDIXFAMILY"/>
</dbReference>
<evidence type="ECO:0000313" key="6">
    <source>
        <dbReference type="Proteomes" id="UP000008809"/>
    </source>
</evidence>
<accession>Q2ISJ1</accession>
<evidence type="ECO:0000313" key="5">
    <source>
        <dbReference type="EMBL" id="ABD08819.1"/>
    </source>
</evidence>
<dbReference type="InterPro" id="IPR020084">
    <property type="entry name" value="NUDIX_hydrolase_CS"/>
</dbReference>
<dbReference type="PROSITE" id="PS00893">
    <property type="entry name" value="NUDIX_BOX"/>
    <property type="match status" value="1"/>
</dbReference>
<dbReference type="Proteomes" id="UP000008809">
    <property type="component" value="Chromosome"/>
</dbReference>
<dbReference type="PANTHER" id="PTHR43736">
    <property type="entry name" value="ADP-RIBOSE PYROPHOSPHATASE"/>
    <property type="match status" value="1"/>
</dbReference>
<dbReference type="InterPro" id="IPR000086">
    <property type="entry name" value="NUDIX_hydrolase_dom"/>
</dbReference>
<dbReference type="AlphaFoldDB" id="Q2ISJ1"/>
<proteinExistence type="inferred from homology"/>
<sequence length="167" mass="18385">MLCLPPGSAIKPRSEKTMAVRGSFHEKREVAVAIVVRRHEGNTSVLMVRRADPNENCPRWVFPGGKIDAGESAGAAAKRELKEETGIDVSRPDIIGCRIHPVSGLKIHYISFQYKRGLPRIREPKKLDQIDWVSVDSLGSVVGHSLFAPVEAFLQNSDRSAQADFGV</sequence>
<protein>
    <submittedName>
        <fullName evidence="5">NUDIX hydrolase</fullName>
    </submittedName>
</protein>
<name>Q2ISJ1_RHOP2</name>
<dbReference type="STRING" id="316058.RPB_4127"/>
<dbReference type="PROSITE" id="PS51462">
    <property type="entry name" value="NUDIX"/>
    <property type="match status" value="1"/>
</dbReference>
<comment type="cofactor">
    <cofactor evidence="1">
        <name>Mg(2+)</name>
        <dbReference type="ChEBI" id="CHEBI:18420"/>
    </cofactor>
</comment>
<evidence type="ECO:0000256" key="3">
    <source>
        <dbReference type="RuleBase" id="RU003476"/>
    </source>
</evidence>
<keyword evidence="6" id="KW-1185">Reference proteome</keyword>
<dbReference type="InterPro" id="IPR015797">
    <property type="entry name" value="NUDIX_hydrolase-like_dom_sf"/>
</dbReference>
<comment type="similarity">
    <text evidence="3">Belongs to the Nudix hydrolase family.</text>
</comment>
<feature type="domain" description="Nudix hydrolase" evidence="4">
    <location>
        <begin position="27"/>
        <end position="155"/>
    </location>
</feature>
<dbReference type="eggNOG" id="COG1051">
    <property type="taxonomic scope" value="Bacteria"/>
</dbReference>
<dbReference type="InterPro" id="IPR020476">
    <property type="entry name" value="Nudix_hydrolase"/>
</dbReference>
<dbReference type="Pfam" id="PF00293">
    <property type="entry name" value="NUDIX"/>
    <property type="match status" value="1"/>
</dbReference>
<evidence type="ECO:0000259" key="4">
    <source>
        <dbReference type="PROSITE" id="PS51462"/>
    </source>
</evidence>
<dbReference type="Gene3D" id="3.90.79.10">
    <property type="entry name" value="Nucleoside Triphosphate Pyrophosphohydrolase"/>
    <property type="match status" value="1"/>
</dbReference>
<dbReference type="SUPFAM" id="SSF55811">
    <property type="entry name" value="Nudix"/>
    <property type="match status" value="1"/>
</dbReference>
<gene>
    <name evidence="5" type="ordered locus">RPB_4127</name>
</gene>
<dbReference type="CDD" id="cd02883">
    <property type="entry name" value="NUDIX_Hydrolase"/>
    <property type="match status" value="1"/>
</dbReference>
<dbReference type="KEGG" id="rpb:RPB_4127"/>
<dbReference type="HOGENOM" id="CLU_037162_20_2_5"/>
<reference evidence="5 6" key="1">
    <citation type="submission" date="2006-01" db="EMBL/GenBank/DDBJ databases">
        <title>Complete sequence of Rhodopseudomonas palustris HaA2.</title>
        <authorList>
            <consortium name="US DOE Joint Genome Institute"/>
            <person name="Copeland A."/>
            <person name="Lucas S."/>
            <person name="Lapidus A."/>
            <person name="Barry K."/>
            <person name="Detter J.C."/>
            <person name="Glavina T."/>
            <person name="Hammon N."/>
            <person name="Israni S."/>
            <person name="Pitluck S."/>
            <person name="Chain P."/>
            <person name="Malfatti S."/>
            <person name="Shin M."/>
            <person name="Vergez L."/>
            <person name="Schmutz J."/>
            <person name="Larimer F."/>
            <person name="Land M."/>
            <person name="Hauser L."/>
            <person name="Pelletier D.A."/>
            <person name="Kyrpides N."/>
            <person name="Anderson I."/>
            <person name="Oda Y."/>
            <person name="Harwood C.S."/>
            <person name="Richardson P."/>
        </authorList>
    </citation>
    <scope>NUCLEOTIDE SEQUENCE [LARGE SCALE GENOMIC DNA]</scope>
    <source>
        <strain evidence="5 6">HaA2</strain>
    </source>
</reference>